<keyword evidence="4" id="KW-0249">Electron transport</keyword>
<evidence type="ECO:0000313" key="9">
    <source>
        <dbReference type="Proteomes" id="UP000295361"/>
    </source>
</evidence>
<dbReference type="EMBL" id="SNXS01000017">
    <property type="protein sequence ID" value="TDP59730.1"/>
    <property type="molecule type" value="Genomic_DNA"/>
</dbReference>
<reference evidence="8 9" key="1">
    <citation type="submission" date="2019-03" db="EMBL/GenBank/DDBJ databases">
        <title>Genomic Encyclopedia of Type Strains, Phase IV (KMG-IV): sequencing the most valuable type-strain genomes for metagenomic binning, comparative biology and taxonomic classification.</title>
        <authorList>
            <person name="Goeker M."/>
        </authorList>
    </citation>
    <scope>NUCLEOTIDE SEQUENCE [LARGE SCALE GENOMIC DNA]</scope>
    <source>
        <strain evidence="8 9">DSM 16998</strain>
    </source>
</reference>
<keyword evidence="2 6" id="KW-0349">Heme</keyword>
<dbReference type="PANTHER" id="PTHR40942">
    <property type="match status" value="1"/>
</dbReference>
<feature type="domain" description="Cytochrome c" evidence="7">
    <location>
        <begin position="31"/>
        <end position="111"/>
    </location>
</feature>
<dbReference type="GO" id="GO:0005506">
    <property type="term" value="F:iron ion binding"/>
    <property type="evidence" value="ECO:0007669"/>
    <property type="project" value="InterPro"/>
</dbReference>
<dbReference type="PROSITE" id="PS51257">
    <property type="entry name" value="PROKAR_LIPOPROTEIN"/>
    <property type="match status" value="1"/>
</dbReference>
<evidence type="ECO:0000256" key="6">
    <source>
        <dbReference type="PROSITE-ProRule" id="PRU00433"/>
    </source>
</evidence>
<gene>
    <name evidence="8" type="ORF">DES47_11749</name>
</gene>
<dbReference type="AlphaFoldDB" id="A0A4R6QBW2"/>
<protein>
    <submittedName>
        <fullName evidence="8">Cytochrome c5</fullName>
    </submittedName>
</protein>
<keyword evidence="9" id="KW-1185">Reference proteome</keyword>
<dbReference type="PANTHER" id="PTHR40942:SF4">
    <property type="entry name" value="CYTOCHROME C5"/>
    <property type="match status" value="1"/>
</dbReference>
<dbReference type="PRINTS" id="PR00607">
    <property type="entry name" value="CYTCHROMECIE"/>
</dbReference>
<keyword evidence="3 6" id="KW-0479">Metal-binding</keyword>
<dbReference type="Gene3D" id="1.10.760.10">
    <property type="entry name" value="Cytochrome c-like domain"/>
    <property type="match status" value="1"/>
</dbReference>
<sequence>MRHLLLIALLLLAACSRDDKPTPTQAEALRPADARLAAVYERSCLNCHGRSDGAAPLTGHASAWAPRLDKGMPALLHSVRQGLNSMPPMGLCPDCSDSDLAHLITFMSRAPT</sequence>
<dbReference type="OrthoDB" id="9814708at2"/>
<organism evidence="8 9">
    <name type="scientific">Roseateles toxinivorans</name>
    <dbReference type="NCBI Taxonomy" id="270368"/>
    <lineage>
        <taxon>Bacteria</taxon>
        <taxon>Pseudomonadati</taxon>
        <taxon>Pseudomonadota</taxon>
        <taxon>Betaproteobacteria</taxon>
        <taxon>Burkholderiales</taxon>
        <taxon>Sphaerotilaceae</taxon>
        <taxon>Roseateles</taxon>
    </lineage>
</organism>
<dbReference type="SUPFAM" id="SSF46626">
    <property type="entry name" value="Cytochrome c"/>
    <property type="match status" value="1"/>
</dbReference>
<name>A0A4R6QBW2_9BURK</name>
<comment type="caution">
    <text evidence="8">The sequence shown here is derived from an EMBL/GenBank/DDBJ whole genome shotgun (WGS) entry which is preliminary data.</text>
</comment>
<evidence type="ECO:0000256" key="4">
    <source>
        <dbReference type="ARBA" id="ARBA00022982"/>
    </source>
</evidence>
<evidence type="ECO:0000256" key="3">
    <source>
        <dbReference type="ARBA" id="ARBA00022723"/>
    </source>
</evidence>
<evidence type="ECO:0000256" key="1">
    <source>
        <dbReference type="ARBA" id="ARBA00022448"/>
    </source>
</evidence>
<dbReference type="Pfam" id="PF13442">
    <property type="entry name" value="Cytochrome_CBB3"/>
    <property type="match status" value="1"/>
</dbReference>
<dbReference type="InterPro" id="IPR036909">
    <property type="entry name" value="Cyt_c-like_dom_sf"/>
</dbReference>
<dbReference type="GO" id="GO:0020037">
    <property type="term" value="F:heme binding"/>
    <property type="evidence" value="ECO:0007669"/>
    <property type="project" value="InterPro"/>
</dbReference>
<proteinExistence type="predicted"/>
<dbReference type="PROSITE" id="PS51007">
    <property type="entry name" value="CYTC"/>
    <property type="match status" value="1"/>
</dbReference>
<dbReference type="InParanoid" id="A0A4R6QBW2"/>
<dbReference type="GO" id="GO:0009055">
    <property type="term" value="F:electron transfer activity"/>
    <property type="evidence" value="ECO:0007669"/>
    <property type="project" value="InterPro"/>
</dbReference>
<evidence type="ECO:0000259" key="7">
    <source>
        <dbReference type="PROSITE" id="PS51007"/>
    </source>
</evidence>
<dbReference type="InterPro" id="IPR002323">
    <property type="entry name" value="Cyt_CIE"/>
</dbReference>
<keyword evidence="5 6" id="KW-0408">Iron</keyword>
<dbReference type="RefSeq" id="WP_133704025.1">
    <property type="nucleotide sequence ID" value="NZ_SNXS01000017.1"/>
</dbReference>
<dbReference type="Proteomes" id="UP000295361">
    <property type="component" value="Unassembled WGS sequence"/>
</dbReference>
<evidence type="ECO:0000256" key="5">
    <source>
        <dbReference type="ARBA" id="ARBA00023004"/>
    </source>
</evidence>
<dbReference type="InterPro" id="IPR009056">
    <property type="entry name" value="Cyt_c-like_dom"/>
</dbReference>
<evidence type="ECO:0000313" key="8">
    <source>
        <dbReference type="EMBL" id="TDP59730.1"/>
    </source>
</evidence>
<evidence type="ECO:0000256" key="2">
    <source>
        <dbReference type="ARBA" id="ARBA00022617"/>
    </source>
</evidence>
<keyword evidence="1" id="KW-0813">Transport</keyword>
<accession>A0A4R6QBW2</accession>